<evidence type="ECO:0000313" key="2">
    <source>
        <dbReference type="EnsemblPlants" id="Ma05_p16400.1"/>
    </source>
</evidence>
<evidence type="ECO:0000256" key="1">
    <source>
        <dbReference type="SAM" id="Phobius"/>
    </source>
</evidence>
<dbReference type="AlphaFoldDB" id="A0A804J543"/>
<proteinExistence type="predicted"/>
<accession>A0A804J543</accession>
<dbReference type="Gramene" id="Ma05_t16400.1">
    <property type="protein sequence ID" value="Ma05_p16400.1"/>
    <property type="gene ID" value="Ma05_g16400"/>
</dbReference>
<sequence length="56" mass="6546">MRKHGWQLPYHPLQVVAIAVFLGLGFAFYVFFVPFVGKKLFQYVIMGLYTPLVIHF</sequence>
<feature type="transmembrane region" description="Helical" evidence="1">
    <location>
        <begin position="12"/>
        <end position="36"/>
    </location>
</feature>
<keyword evidence="1" id="KW-0812">Transmembrane</keyword>
<protein>
    <submittedName>
        <fullName evidence="2">Uncharacterized protein</fullName>
    </submittedName>
</protein>
<organism evidence="2 3">
    <name type="scientific">Musa acuminata subsp. malaccensis</name>
    <name type="common">Wild banana</name>
    <name type="synonym">Musa malaccensis</name>
    <dbReference type="NCBI Taxonomy" id="214687"/>
    <lineage>
        <taxon>Eukaryota</taxon>
        <taxon>Viridiplantae</taxon>
        <taxon>Streptophyta</taxon>
        <taxon>Embryophyta</taxon>
        <taxon>Tracheophyta</taxon>
        <taxon>Spermatophyta</taxon>
        <taxon>Magnoliopsida</taxon>
        <taxon>Liliopsida</taxon>
        <taxon>Zingiberales</taxon>
        <taxon>Musaceae</taxon>
        <taxon>Musa</taxon>
    </lineage>
</organism>
<dbReference type="InParanoid" id="A0A804J543"/>
<dbReference type="EnsemblPlants" id="Ma05_t16400.1">
    <property type="protein sequence ID" value="Ma05_p16400.1"/>
    <property type="gene ID" value="Ma05_g16400"/>
</dbReference>
<keyword evidence="1" id="KW-1133">Transmembrane helix</keyword>
<evidence type="ECO:0000313" key="3">
    <source>
        <dbReference type="Proteomes" id="UP000012960"/>
    </source>
</evidence>
<keyword evidence="3" id="KW-1185">Reference proteome</keyword>
<dbReference type="OMA" id="YVIMGLY"/>
<keyword evidence="1" id="KW-0472">Membrane</keyword>
<reference evidence="2" key="1">
    <citation type="submission" date="2021-05" db="UniProtKB">
        <authorList>
            <consortium name="EnsemblPlants"/>
        </authorList>
    </citation>
    <scope>IDENTIFICATION</scope>
    <source>
        <strain evidence="2">subsp. malaccensis</strain>
    </source>
</reference>
<name>A0A804J543_MUSAM</name>
<dbReference type="Proteomes" id="UP000012960">
    <property type="component" value="Unplaced"/>
</dbReference>